<keyword evidence="2" id="KW-1185">Reference proteome</keyword>
<dbReference type="EMBL" id="JANRMS010000279">
    <property type="protein sequence ID" value="KAJ3542738.1"/>
    <property type="molecule type" value="Genomic_DNA"/>
</dbReference>
<accession>A0ACC1SMJ9</accession>
<evidence type="ECO:0000313" key="2">
    <source>
        <dbReference type="Proteomes" id="UP001148629"/>
    </source>
</evidence>
<sequence>MRAIISQPGGNATIYRDQFPLPTTLLDHEISYLRSNTKQLFIIHMNTALCNSPSPPYCSIDLVEWQRCMHRRIDEWLLNTPKENLSVAEKSVTDTFQLTYHTALFYLYRPSPNIPNSSDSQSVAMLTIYWHAVENLSSAGIALLYGYAQSAQVRHSIPFQSIESLAQTCSSVLWGMVEHFPAFQGKRDAFDIVASEVLADLKANRTSFTGELPRFGEHSNSQLEMDDSHLNLQEGLLPMGDSVSACNQPSQFPVTHDGLDENFGSFPFPDLEEMPLVWEAVTDANLAFTPGDYLKLFDLTLQQSKEPMSSHNNQLAQNQDQQLSLRHYTLIAPESTNTLLFVQRTLLMQAVTADDFDDGDSAISSVRSSGSSSVTSLRSSVLRFQEENGRTYHALSSGKYSFPNDEDENNRLDLQHNLWLLTLRGELGLCPKIQGPVRRVLDAGTGTGIWAIEYADIHPEAEVIGVDLSPIQPSLVPPNCNFELDDLEKDWTWSSPFDFIFARVMTGCFTDMQAFVHKAYENLEPGGYLEMQDLTHPFGCDDGTLPEDIELTRFGQLCIEASANAHRPIDIAPKYKDFLEKAGFIDVVERQFKWPLNRWPKDKHYKELGKWSYINLDTGLEGLALGLFTRFLDWTPDEVRIFCAAMRKQLQDPRIHAYIPIYVVYGRKPGDQATSAVA</sequence>
<gene>
    <name evidence="1" type="ORF">NM208_g3939</name>
</gene>
<dbReference type="Proteomes" id="UP001148629">
    <property type="component" value="Unassembled WGS sequence"/>
</dbReference>
<evidence type="ECO:0000313" key="1">
    <source>
        <dbReference type="EMBL" id="KAJ3542738.1"/>
    </source>
</evidence>
<organism evidence="1 2">
    <name type="scientific">Fusarium decemcellulare</name>
    <dbReference type="NCBI Taxonomy" id="57161"/>
    <lineage>
        <taxon>Eukaryota</taxon>
        <taxon>Fungi</taxon>
        <taxon>Dikarya</taxon>
        <taxon>Ascomycota</taxon>
        <taxon>Pezizomycotina</taxon>
        <taxon>Sordariomycetes</taxon>
        <taxon>Hypocreomycetidae</taxon>
        <taxon>Hypocreales</taxon>
        <taxon>Nectriaceae</taxon>
        <taxon>Fusarium</taxon>
        <taxon>Fusarium decemcellulare species complex</taxon>
    </lineage>
</organism>
<proteinExistence type="predicted"/>
<reference evidence="1" key="1">
    <citation type="submission" date="2022-08" db="EMBL/GenBank/DDBJ databases">
        <title>Genome Sequence of Fusarium decemcellulare.</title>
        <authorList>
            <person name="Buettner E."/>
        </authorList>
    </citation>
    <scope>NUCLEOTIDE SEQUENCE</scope>
    <source>
        <strain evidence="1">Babe19</strain>
    </source>
</reference>
<protein>
    <submittedName>
        <fullName evidence="1">Uncharacterized protein</fullName>
    </submittedName>
</protein>
<name>A0ACC1SMJ9_9HYPO</name>
<comment type="caution">
    <text evidence="1">The sequence shown here is derived from an EMBL/GenBank/DDBJ whole genome shotgun (WGS) entry which is preliminary data.</text>
</comment>